<reference evidence="1" key="1">
    <citation type="submission" date="2020-03" db="EMBL/GenBank/DDBJ databases">
        <title>The deep terrestrial virosphere.</title>
        <authorList>
            <person name="Holmfeldt K."/>
            <person name="Nilsson E."/>
            <person name="Simone D."/>
            <person name="Lopez-Fernandez M."/>
            <person name="Wu X."/>
            <person name="de Brujin I."/>
            <person name="Lundin D."/>
            <person name="Andersson A."/>
            <person name="Bertilsson S."/>
            <person name="Dopson M."/>
        </authorList>
    </citation>
    <scope>NUCLEOTIDE SEQUENCE</scope>
    <source>
        <strain evidence="1">MM415A02362</strain>
    </source>
</reference>
<sequence>MGTDRHIIAKRDIKAGECVATAGRAYHLMDLPDDQEIWIELFRIVRLYDTDFEAFIKGMKAWTETIRNIERRDMLFNICDEYSELKWEDG</sequence>
<organism evidence="1">
    <name type="scientific">viral metagenome</name>
    <dbReference type="NCBI Taxonomy" id="1070528"/>
    <lineage>
        <taxon>unclassified sequences</taxon>
        <taxon>metagenomes</taxon>
        <taxon>organismal metagenomes</taxon>
    </lineage>
</organism>
<name>A0A6M3JTZ4_9ZZZZ</name>
<gene>
    <name evidence="1" type="ORF">MM415A02362_0014</name>
</gene>
<dbReference type="AlphaFoldDB" id="A0A6M3JTZ4"/>
<protein>
    <submittedName>
        <fullName evidence="1">Uncharacterized protein</fullName>
    </submittedName>
</protein>
<dbReference type="EMBL" id="MT142028">
    <property type="protein sequence ID" value="QJA73456.1"/>
    <property type="molecule type" value="Genomic_DNA"/>
</dbReference>
<proteinExistence type="predicted"/>
<accession>A0A6M3JTZ4</accession>
<evidence type="ECO:0000313" key="1">
    <source>
        <dbReference type="EMBL" id="QJA73456.1"/>
    </source>
</evidence>